<evidence type="ECO:0000256" key="2">
    <source>
        <dbReference type="SAM" id="SignalP"/>
    </source>
</evidence>
<evidence type="ECO:0000259" key="3">
    <source>
        <dbReference type="Pfam" id="PF20434"/>
    </source>
</evidence>
<evidence type="ECO:0000256" key="1">
    <source>
        <dbReference type="ARBA" id="ARBA00022801"/>
    </source>
</evidence>
<dbReference type="Pfam" id="PF20434">
    <property type="entry name" value="BD-FAE"/>
    <property type="match status" value="1"/>
</dbReference>
<keyword evidence="5" id="KW-1185">Reference proteome</keyword>
<dbReference type="GO" id="GO:0016787">
    <property type="term" value="F:hydrolase activity"/>
    <property type="evidence" value="ECO:0007669"/>
    <property type="project" value="UniProtKB-KW"/>
</dbReference>
<gene>
    <name evidence="4" type="ORF">AWL63_15080</name>
</gene>
<dbReference type="PANTHER" id="PTHR48081">
    <property type="entry name" value="AB HYDROLASE SUPERFAMILY PROTEIN C4A8.06C"/>
    <property type="match status" value="1"/>
</dbReference>
<accession>A0A1B3ZCD3</accession>
<dbReference type="Proteomes" id="UP000094256">
    <property type="component" value="Chromosome"/>
</dbReference>
<dbReference type="InterPro" id="IPR049492">
    <property type="entry name" value="BD-FAE-like_dom"/>
</dbReference>
<name>A0A1B3ZCD3_9SPHN</name>
<dbReference type="KEGG" id="span:AWL63_15080"/>
<feature type="domain" description="BD-FAE-like" evidence="3">
    <location>
        <begin position="75"/>
        <end position="257"/>
    </location>
</feature>
<dbReference type="EMBL" id="CP014168">
    <property type="protein sequence ID" value="AOH85081.1"/>
    <property type="molecule type" value="Genomic_DNA"/>
</dbReference>
<evidence type="ECO:0000313" key="4">
    <source>
        <dbReference type="EMBL" id="AOH85081.1"/>
    </source>
</evidence>
<protein>
    <submittedName>
        <fullName evidence="4">Esterase</fullName>
    </submittedName>
</protein>
<organism evidence="4 5">
    <name type="scientific">Sphingomonas panacis</name>
    <dbReference type="NCBI Taxonomy" id="1560345"/>
    <lineage>
        <taxon>Bacteria</taxon>
        <taxon>Pseudomonadati</taxon>
        <taxon>Pseudomonadota</taxon>
        <taxon>Alphaproteobacteria</taxon>
        <taxon>Sphingomonadales</taxon>
        <taxon>Sphingomonadaceae</taxon>
        <taxon>Sphingomonas</taxon>
    </lineage>
</organism>
<sequence>MSTKPLKVIAALLLSVASPAVANRVIDDSYSVSRRFEGYRSQYPGISLPLIAPQTGQTLAFDLVYKTVGERDLHMDVFSPAPRRNVRQGLVLVHGGAWRSGTKAHFYALANLLAQRGFTIFLPEYRLAVEQPYPAGMDDIADAVAWAKHEAPRYGVRADRIAVGGASSGGQMASLLAYRAASSANGNARPPVNALIDMDGVLDASSPLALQYENAAGPESPLARWLGGSFEQVPEVWRAASAASYVGPASPPTLIISSGAPRFTAGRERVTSVLQRNGIRTATYMYTNAPHDFWLFDPYLKQAVAQITAFLRAVGGDQAHKGQSR</sequence>
<dbReference type="InterPro" id="IPR029058">
    <property type="entry name" value="AB_hydrolase_fold"/>
</dbReference>
<keyword evidence="2" id="KW-0732">Signal</keyword>
<dbReference type="InterPro" id="IPR050300">
    <property type="entry name" value="GDXG_lipolytic_enzyme"/>
</dbReference>
<feature type="signal peptide" evidence="2">
    <location>
        <begin position="1"/>
        <end position="22"/>
    </location>
</feature>
<dbReference type="AlphaFoldDB" id="A0A1B3ZCD3"/>
<feature type="chain" id="PRO_5008556307" evidence="2">
    <location>
        <begin position="23"/>
        <end position="325"/>
    </location>
</feature>
<dbReference type="SUPFAM" id="SSF53474">
    <property type="entry name" value="alpha/beta-Hydrolases"/>
    <property type="match status" value="1"/>
</dbReference>
<keyword evidence="1" id="KW-0378">Hydrolase</keyword>
<dbReference type="Gene3D" id="3.40.50.1820">
    <property type="entry name" value="alpha/beta hydrolase"/>
    <property type="match status" value="1"/>
</dbReference>
<reference evidence="4 5" key="1">
    <citation type="submission" date="2016-01" db="EMBL/GenBank/DDBJ databases">
        <title>Complete genome and mega plasmid sequence of Sphingomonas panacis DCY99 elicits systemic resistance in rice to Xanthomonas oryzae.</title>
        <authorList>
            <person name="Kim Y.J."/>
            <person name="Yang D.C."/>
            <person name="Sing P."/>
        </authorList>
    </citation>
    <scope>NUCLEOTIDE SEQUENCE [LARGE SCALE GENOMIC DNA]</scope>
    <source>
        <strain evidence="4 5">DCY99</strain>
    </source>
</reference>
<proteinExistence type="predicted"/>
<dbReference type="OrthoDB" id="9771666at2"/>
<evidence type="ECO:0000313" key="5">
    <source>
        <dbReference type="Proteomes" id="UP000094256"/>
    </source>
</evidence>
<dbReference type="STRING" id="1560345.AWL63_15080"/>